<protein>
    <submittedName>
        <fullName evidence="1">Uncharacterized protein</fullName>
    </submittedName>
</protein>
<evidence type="ECO:0000313" key="1">
    <source>
        <dbReference type="EMBL" id="CBY34701.1"/>
    </source>
</evidence>
<gene>
    <name evidence="1" type="ORF">GSOID_T00024734001</name>
</gene>
<proteinExistence type="predicted"/>
<reference evidence="1" key="1">
    <citation type="journal article" date="2010" name="Science">
        <title>Plasticity of animal genome architecture unmasked by rapid evolution of a pelagic tunicate.</title>
        <authorList>
            <person name="Denoeud F."/>
            <person name="Henriet S."/>
            <person name="Mungpakdee S."/>
            <person name="Aury J.M."/>
            <person name="Da Silva C."/>
            <person name="Brinkmann H."/>
            <person name="Mikhaleva J."/>
            <person name="Olsen L.C."/>
            <person name="Jubin C."/>
            <person name="Canestro C."/>
            <person name="Bouquet J.M."/>
            <person name="Danks G."/>
            <person name="Poulain J."/>
            <person name="Campsteijn C."/>
            <person name="Adamski M."/>
            <person name="Cross I."/>
            <person name="Yadetie F."/>
            <person name="Muffato M."/>
            <person name="Louis A."/>
            <person name="Butcher S."/>
            <person name="Tsagkogeorga G."/>
            <person name="Konrad A."/>
            <person name="Singh S."/>
            <person name="Jensen M.F."/>
            <person name="Cong E.H."/>
            <person name="Eikeseth-Otteraa H."/>
            <person name="Noel B."/>
            <person name="Anthouard V."/>
            <person name="Porcel B.M."/>
            <person name="Kachouri-Lafond R."/>
            <person name="Nishino A."/>
            <person name="Ugolini M."/>
            <person name="Chourrout P."/>
            <person name="Nishida H."/>
            <person name="Aasland R."/>
            <person name="Huzurbazar S."/>
            <person name="Westhof E."/>
            <person name="Delsuc F."/>
            <person name="Lehrach H."/>
            <person name="Reinhardt R."/>
            <person name="Weissenbach J."/>
            <person name="Roy S.W."/>
            <person name="Artiguenave F."/>
            <person name="Postlethwait J.H."/>
            <person name="Manak J.R."/>
            <person name="Thompson E.M."/>
            <person name="Jaillon O."/>
            <person name="Du Pasquier L."/>
            <person name="Boudinot P."/>
            <person name="Liberles D.A."/>
            <person name="Volff J.N."/>
            <person name="Philippe H."/>
            <person name="Lenhard B."/>
            <person name="Roest Crollius H."/>
            <person name="Wincker P."/>
            <person name="Chourrout D."/>
        </authorList>
    </citation>
    <scope>NUCLEOTIDE SEQUENCE [LARGE SCALE GENOMIC DNA]</scope>
</reference>
<sequence>MVPSKVTDLTCHSTRTHLHLPKYLPSWHQVVEELERLADRLKRTSTGIVPGQKTGLYYPSFAFPPNVNFEGTSN</sequence>
<dbReference type="EMBL" id="FN654535">
    <property type="protein sequence ID" value="CBY34701.1"/>
    <property type="molecule type" value="Genomic_DNA"/>
</dbReference>
<accession>E4YGS7</accession>
<dbReference type="AlphaFoldDB" id="E4YGS7"/>
<organism evidence="1">
    <name type="scientific">Oikopleura dioica</name>
    <name type="common">Tunicate</name>
    <dbReference type="NCBI Taxonomy" id="34765"/>
    <lineage>
        <taxon>Eukaryota</taxon>
        <taxon>Metazoa</taxon>
        <taxon>Chordata</taxon>
        <taxon>Tunicata</taxon>
        <taxon>Appendicularia</taxon>
        <taxon>Copelata</taxon>
        <taxon>Oikopleuridae</taxon>
        <taxon>Oikopleura</taxon>
    </lineage>
</organism>
<dbReference type="Proteomes" id="UP000011014">
    <property type="component" value="Unassembled WGS sequence"/>
</dbReference>
<name>E4YGS7_OIKDI</name>